<name>A0A6V7SAY7_PLAVN</name>
<feature type="signal peptide" evidence="1">
    <location>
        <begin position="1"/>
        <end position="25"/>
    </location>
</feature>
<dbReference type="Proteomes" id="UP000515268">
    <property type="component" value="Chromosome PVPCR_01"/>
</dbReference>
<protein>
    <submittedName>
        <fullName evidence="2">Fam-a protein</fullName>
    </submittedName>
</protein>
<dbReference type="InterPro" id="IPR023393">
    <property type="entry name" value="START-like_dom_sf"/>
</dbReference>
<accession>A0A6V7SAY7</accession>
<dbReference type="AlphaFoldDB" id="A0A6V7SAY7"/>
<evidence type="ECO:0000313" key="3">
    <source>
        <dbReference type="Proteomes" id="UP000515268"/>
    </source>
</evidence>
<dbReference type="InterPro" id="IPR006486">
    <property type="entry name" value="PYST_A"/>
</dbReference>
<dbReference type="VEuPathDB" id="PlasmoDB:PVPCR_0101710"/>
<dbReference type="NCBIfam" id="TIGR01599">
    <property type="entry name" value="PYST-A"/>
    <property type="match status" value="1"/>
</dbReference>
<reference evidence="2 3" key="1">
    <citation type="submission" date="2020-08" db="EMBL/GenBank/DDBJ databases">
        <authorList>
            <person name="Ramaprasad A."/>
        </authorList>
    </citation>
    <scope>NUCLEOTIDE SEQUENCE [LARGE SCALE GENOMIC DNA]</scope>
</reference>
<evidence type="ECO:0000256" key="1">
    <source>
        <dbReference type="SAM" id="SignalP"/>
    </source>
</evidence>
<proteinExistence type="predicted"/>
<sequence>MNKFYIQIVFFLLSVSVYLNNKTLAAEPAPEEDTKTKIKTKSLVRYSTSSEVYNKHKHLLCTNPKEIKQAEELMDEAVEHLQYHATSKDGYEYDSKNYLKDIIFCKKNHEGQNVVKGKYIKANSNKYYQVINKYWDPDFTNVFDDIHTKRKIVRVYNPNLVMIQQRYKSGYLGREKYFYALATKAQISEDQTIIVMASANINDGHPSKEKFINKVIENANLFKTQINSEDDIRSGQLEKEFLNIGGYLIKKIPSHVSITYIKSMYKNTPINQKYISINYL</sequence>
<feature type="chain" id="PRO_5028122064" evidence="1">
    <location>
        <begin position="26"/>
        <end position="280"/>
    </location>
</feature>
<dbReference type="SUPFAM" id="SSF55961">
    <property type="entry name" value="Bet v1-like"/>
    <property type="match status" value="1"/>
</dbReference>
<keyword evidence="1" id="KW-0732">Signal</keyword>
<gene>
    <name evidence="2" type="ORF">PVPCR_0101710</name>
</gene>
<dbReference type="Gene3D" id="3.30.530.20">
    <property type="match status" value="1"/>
</dbReference>
<keyword evidence="3" id="KW-1185">Reference proteome</keyword>
<organism evidence="2 3">
    <name type="scientific">Plasmodium vinckei petteri</name>
    <dbReference type="NCBI Taxonomy" id="138298"/>
    <lineage>
        <taxon>Eukaryota</taxon>
        <taxon>Sar</taxon>
        <taxon>Alveolata</taxon>
        <taxon>Apicomplexa</taxon>
        <taxon>Aconoidasida</taxon>
        <taxon>Haemosporida</taxon>
        <taxon>Plasmodiidae</taxon>
        <taxon>Plasmodium</taxon>
        <taxon>Plasmodium (Vinckeia)</taxon>
    </lineage>
</organism>
<dbReference type="EMBL" id="LR865406">
    <property type="protein sequence ID" value="CAD2095659.1"/>
    <property type="molecule type" value="Genomic_DNA"/>
</dbReference>
<evidence type="ECO:0000313" key="2">
    <source>
        <dbReference type="EMBL" id="CAD2095659.1"/>
    </source>
</evidence>